<dbReference type="AlphaFoldDB" id="A0A3A5LKR2"/>
<proteinExistence type="predicted"/>
<dbReference type="EMBL" id="QZWB01000002">
    <property type="protein sequence ID" value="RJT48796.1"/>
    <property type="molecule type" value="Genomic_DNA"/>
</dbReference>
<dbReference type="Proteomes" id="UP000270757">
    <property type="component" value="Unassembled WGS sequence"/>
</dbReference>
<dbReference type="GeneID" id="48946042"/>
<organism evidence="1 2">
    <name type="scientific">Legionella taurinensis</name>
    <dbReference type="NCBI Taxonomy" id="70611"/>
    <lineage>
        <taxon>Bacteria</taxon>
        <taxon>Pseudomonadati</taxon>
        <taxon>Pseudomonadota</taxon>
        <taxon>Gammaproteobacteria</taxon>
        <taxon>Legionellales</taxon>
        <taxon>Legionellaceae</taxon>
        <taxon>Legionella</taxon>
    </lineage>
</organism>
<sequence>MTRPVALLDVDDTVLIEQELNTALLESLKNNGVKDIYLFTDMTFKTSSIEERLKLKERLEGQGFRVHGFITPLDLTWTNLDSKETREIEGQQANDFMTTLSSPKFATKKLSGDDFDSILADDEIRKKFSSYKDSLERPLNQMTMGGAFEEAKTVYESDIQEGRQAGSGFHLSHNMNFRGDVAKLLGDQRALHSGYSHSKGLMLEAFMMNKPGWVSSIIIADDHPKVIESCEKYKSEKKPAVPITTIHVDKKNMDAKQYDDEIKTHLQKDPSSKVIKQIDEEIARLEKSKRNFFLSSPKSKIVALEKLKEEILNADLDKTSIHDVIHTWENSLRFRNTKTKKEVSVSEVLSQHRNFFKAEFSSESTSTQKFISSLKEEYNKIKQGPQEGTEEIEQTKYKS</sequence>
<protein>
    <submittedName>
        <fullName evidence="1">Uncharacterized protein</fullName>
    </submittedName>
</protein>
<reference evidence="1 2" key="1">
    <citation type="submission" date="2018-09" db="EMBL/GenBank/DDBJ databases">
        <title>Draft genome sequences of Legionella taurinensis isolated from water samples.</title>
        <authorList>
            <person name="Chakeri A."/>
            <person name="Allerberger F."/>
            <person name="Kundi M."/>
            <person name="Ruppitsch W."/>
            <person name="Schmid D."/>
        </authorList>
    </citation>
    <scope>NUCLEOTIDE SEQUENCE [LARGE SCALE GENOMIC DNA]</scope>
    <source>
        <strain evidence="1 2">4570-18-6</strain>
    </source>
</reference>
<comment type="caution">
    <text evidence="1">The sequence shown here is derived from an EMBL/GenBank/DDBJ whole genome shotgun (WGS) entry which is preliminary data.</text>
</comment>
<gene>
    <name evidence="1" type="ORF">D6J04_03465</name>
</gene>
<evidence type="ECO:0000313" key="2">
    <source>
        <dbReference type="Proteomes" id="UP000270757"/>
    </source>
</evidence>
<name>A0A3A5LKR2_9GAMM</name>
<dbReference type="RefSeq" id="WP_115300269.1">
    <property type="nucleotide sequence ID" value="NZ_CAAAIR010000003.1"/>
</dbReference>
<evidence type="ECO:0000313" key="1">
    <source>
        <dbReference type="EMBL" id="RJT48796.1"/>
    </source>
</evidence>
<accession>A0A3A5LKR2</accession>